<evidence type="ECO:0000256" key="1">
    <source>
        <dbReference type="ARBA" id="ARBA00004123"/>
    </source>
</evidence>
<dbReference type="Gene3D" id="1.10.340.40">
    <property type="entry name" value="Nuclear abundant poly(A) RNA-bind protein 2, N-terminal domain"/>
    <property type="match status" value="1"/>
</dbReference>
<dbReference type="Gene3D" id="4.10.1000.40">
    <property type="match status" value="1"/>
</dbReference>
<dbReference type="InterPro" id="IPR043094">
    <property type="entry name" value="Nab2/ZC3H14_N_sf"/>
</dbReference>
<dbReference type="Gene3D" id="4.10.1000.30">
    <property type="match status" value="1"/>
</dbReference>
<accession>A0A0D1XL81</accession>
<dbReference type="InterPro" id="IPR040366">
    <property type="entry name" value="Nab2/ZC3H14"/>
</dbReference>
<dbReference type="RefSeq" id="XP_016213025.1">
    <property type="nucleotide sequence ID" value="XM_016359346.1"/>
</dbReference>
<evidence type="ECO:0000313" key="10">
    <source>
        <dbReference type="EMBL" id="KIW03156.1"/>
    </source>
</evidence>
<dbReference type="STRING" id="253628.A0A0D1XL81"/>
<evidence type="ECO:0000256" key="8">
    <source>
        <dbReference type="SAM" id="MobiDB-lite"/>
    </source>
</evidence>
<proteinExistence type="inferred from homology"/>
<evidence type="ECO:0000256" key="6">
    <source>
        <dbReference type="ARBA" id="ARBA00022833"/>
    </source>
</evidence>
<evidence type="ECO:0000256" key="2">
    <source>
        <dbReference type="ARBA" id="ARBA00008423"/>
    </source>
</evidence>
<dbReference type="InterPro" id="IPR049017">
    <property type="entry name" value="Nab2_Znf4"/>
</dbReference>
<feature type="domain" description="Nab2 type CCCH zinc finger 4" evidence="9">
    <location>
        <begin position="329"/>
        <end position="346"/>
    </location>
</feature>
<dbReference type="HOGENOM" id="CLU_027088_1_0_1"/>
<sequence length="505" mass="54195">MSTISAESPLGQALNERVLPKLMELGWSSGEQDDTLSEYIILMLANGNNEEQIATELATDLLNTEPDDPAPANFAKWLFQQVNELQQAQGGAQAASSAAAGAAPAADASTTADTDMTEGADTSGAIPTGPKAMRNGAKGAARDKRMSGNPNKAMDRSADSVLHRVRGTQGTGRINSHSRDPPKGPRQTNIQRNLAAAGVGRGGPGMMQNMSMPGQMGQMAYPQQNGGQMVMDSNQMQQMLQMLERQAQMMAQMSNSMQPNQGGNFHNGRSFGDRSDKRNKFNNRSHHNQQSNKSTGGDTEMGEDGQPKEGGDAAARGENGHEKSAAETMCRFNKQCKNPDCIYAHSGPMTYTGIIVDTSSVCDHGAACTNNRCASRHPSPAKKQQYQATVPCKYGPYCQKPGCTFQHPPNGPCKNGADCTEEGCQYWHNPVMCKYPQCTNKACPYKHAPGQKRGYYRSNQVIFNGGEAEKHVSERQFVSGEGEEELITPGAAAAEGTSEGMDVIT</sequence>
<dbReference type="Pfam" id="PF14608">
    <property type="entry name" value="zf-CCCH_2"/>
    <property type="match status" value="3"/>
</dbReference>
<keyword evidence="3" id="KW-0479">Metal-binding</keyword>
<feature type="compositionally biased region" description="Low complexity" evidence="8">
    <location>
        <begin position="105"/>
        <end position="114"/>
    </location>
</feature>
<dbReference type="GO" id="GO:0005737">
    <property type="term" value="C:cytoplasm"/>
    <property type="evidence" value="ECO:0007669"/>
    <property type="project" value="TreeGrafter"/>
</dbReference>
<reference evidence="10 11" key="1">
    <citation type="submission" date="2015-01" db="EMBL/GenBank/DDBJ databases">
        <title>The Genome Sequence of Ochroconis gallopava CBS43764.</title>
        <authorList>
            <consortium name="The Broad Institute Genomics Platform"/>
            <person name="Cuomo C."/>
            <person name="de Hoog S."/>
            <person name="Gorbushina A."/>
            <person name="Stielow B."/>
            <person name="Teixiera M."/>
            <person name="Abouelleil A."/>
            <person name="Chapman S.B."/>
            <person name="Priest M."/>
            <person name="Young S.K."/>
            <person name="Wortman J."/>
            <person name="Nusbaum C."/>
            <person name="Birren B."/>
        </authorList>
    </citation>
    <scope>NUCLEOTIDE SEQUENCE [LARGE SCALE GENOMIC DNA]</scope>
    <source>
        <strain evidence="10 11">CBS 43764</strain>
    </source>
</reference>
<dbReference type="GO" id="GO:0008143">
    <property type="term" value="F:poly(A) binding"/>
    <property type="evidence" value="ECO:0007669"/>
    <property type="project" value="InterPro"/>
</dbReference>
<dbReference type="GO" id="GO:0043488">
    <property type="term" value="P:regulation of mRNA stability"/>
    <property type="evidence" value="ECO:0007669"/>
    <property type="project" value="InterPro"/>
</dbReference>
<organism evidence="10 11">
    <name type="scientific">Verruconis gallopava</name>
    <dbReference type="NCBI Taxonomy" id="253628"/>
    <lineage>
        <taxon>Eukaryota</taxon>
        <taxon>Fungi</taxon>
        <taxon>Dikarya</taxon>
        <taxon>Ascomycota</taxon>
        <taxon>Pezizomycotina</taxon>
        <taxon>Dothideomycetes</taxon>
        <taxon>Pleosporomycetidae</taxon>
        <taxon>Venturiales</taxon>
        <taxon>Sympoventuriaceae</taxon>
        <taxon>Verruconis</taxon>
    </lineage>
</organism>
<dbReference type="PANTHER" id="PTHR14738:SF29">
    <property type="entry name" value="ZINC FINGER CCCH DOMAIN-CONTAINING PROTEIN 14"/>
    <property type="match status" value="1"/>
</dbReference>
<dbReference type="AlphaFoldDB" id="A0A0D1XL81"/>
<dbReference type="Proteomes" id="UP000053259">
    <property type="component" value="Unassembled WGS sequence"/>
</dbReference>
<comment type="similarity">
    <text evidence="2">Belongs to the ZC3H14 family.</text>
</comment>
<keyword evidence="11" id="KW-1185">Reference proteome</keyword>
<dbReference type="InParanoid" id="A0A0D1XL81"/>
<dbReference type="EMBL" id="KN847546">
    <property type="protein sequence ID" value="KIW03156.1"/>
    <property type="molecule type" value="Genomic_DNA"/>
</dbReference>
<dbReference type="GO" id="GO:0005634">
    <property type="term" value="C:nucleus"/>
    <property type="evidence" value="ECO:0007669"/>
    <property type="project" value="UniProtKB-SubCell"/>
</dbReference>
<keyword evidence="4" id="KW-0677">Repeat</keyword>
<feature type="region of interest" description="Disordered" evidence="8">
    <location>
        <begin position="105"/>
        <end position="228"/>
    </location>
</feature>
<dbReference type="GO" id="GO:0008270">
    <property type="term" value="F:zinc ion binding"/>
    <property type="evidence" value="ECO:0007669"/>
    <property type="project" value="UniProtKB-KW"/>
</dbReference>
<dbReference type="GeneID" id="27313772"/>
<evidence type="ECO:0000256" key="5">
    <source>
        <dbReference type="ARBA" id="ARBA00022771"/>
    </source>
</evidence>
<dbReference type="OrthoDB" id="438553at2759"/>
<evidence type="ECO:0000256" key="7">
    <source>
        <dbReference type="ARBA" id="ARBA00023242"/>
    </source>
</evidence>
<name>A0A0D1XL81_9PEZI</name>
<protein>
    <recommendedName>
        <fullName evidence="9">Nab2 type CCCH zinc finger 4 domain-containing protein</fullName>
    </recommendedName>
</protein>
<feature type="compositionally biased region" description="Polar residues" evidence="8">
    <location>
        <begin position="288"/>
        <end position="297"/>
    </location>
</feature>
<keyword evidence="5" id="KW-0863">Zinc-finger</keyword>
<dbReference type="VEuPathDB" id="FungiDB:PV09_05799"/>
<keyword evidence="7" id="KW-0539">Nucleus</keyword>
<feature type="region of interest" description="Disordered" evidence="8">
    <location>
        <begin position="255"/>
        <end position="322"/>
    </location>
</feature>
<evidence type="ECO:0000256" key="4">
    <source>
        <dbReference type="ARBA" id="ARBA00022737"/>
    </source>
</evidence>
<feature type="compositionally biased region" description="Basic and acidic residues" evidence="8">
    <location>
        <begin position="153"/>
        <end position="162"/>
    </location>
</feature>
<dbReference type="Pfam" id="PF21803">
    <property type="entry name" value="Nab2-zf4"/>
    <property type="match status" value="1"/>
</dbReference>
<gene>
    <name evidence="10" type="ORF">PV09_05799</name>
</gene>
<dbReference type="PANTHER" id="PTHR14738">
    <property type="entry name" value="ZINC FINGER CCCH DOMAIN-CONTAINING PROTEIN 14"/>
    <property type="match status" value="1"/>
</dbReference>
<keyword evidence="6" id="KW-0862">Zinc</keyword>
<evidence type="ECO:0000313" key="11">
    <source>
        <dbReference type="Proteomes" id="UP000053259"/>
    </source>
</evidence>
<evidence type="ECO:0000259" key="9">
    <source>
        <dbReference type="Pfam" id="PF21803"/>
    </source>
</evidence>
<evidence type="ECO:0000256" key="3">
    <source>
        <dbReference type="ARBA" id="ARBA00022723"/>
    </source>
</evidence>
<comment type="subcellular location">
    <subcellularLocation>
        <location evidence="1">Nucleus</location>
    </subcellularLocation>
</comment>